<dbReference type="EMBL" id="JAUSVP010000016">
    <property type="protein sequence ID" value="MDQ0449588.1"/>
    <property type="molecule type" value="Genomic_DNA"/>
</dbReference>
<keyword evidence="1" id="KW-0805">Transcription regulation</keyword>
<gene>
    <name evidence="5" type="ORF">QO012_004110</name>
</gene>
<organism evidence="5 6">
    <name type="scientific">Methylobacterium aerolatum</name>
    <dbReference type="NCBI Taxonomy" id="418708"/>
    <lineage>
        <taxon>Bacteria</taxon>
        <taxon>Pseudomonadati</taxon>
        <taxon>Pseudomonadota</taxon>
        <taxon>Alphaproteobacteria</taxon>
        <taxon>Hyphomicrobiales</taxon>
        <taxon>Methylobacteriaceae</taxon>
        <taxon>Methylobacterium</taxon>
    </lineage>
</organism>
<name>A0ABU0I4P9_9HYPH</name>
<keyword evidence="2 5" id="KW-0238">DNA-binding</keyword>
<dbReference type="SMART" id="SM00895">
    <property type="entry name" value="FCD"/>
    <property type="match status" value="1"/>
</dbReference>
<dbReference type="GO" id="GO:0003677">
    <property type="term" value="F:DNA binding"/>
    <property type="evidence" value="ECO:0007669"/>
    <property type="project" value="UniProtKB-KW"/>
</dbReference>
<dbReference type="PRINTS" id="PR00035">
    <property type="entry name" value="HTHGNTR"/>
</dbReference>
<evidence type="ECO:0000313" key="5">
    <source>
        <dbReference type="EMBL" id="MDQ0449588.1"/>
    </source>
</evidence>
<evidence type="ECO:0000256" key="3">
    <source>
        <dbReference type="ARBA" id="ARBA00023163"/>
    </source>
</evidence>
<evidence type="ECO:0000259" key="4">
    <source>
        <dbReference type="PROSITE" id="PS50949"/>
    </source>
</evidence>
<reference evidence="5 6" key="1">
    <citation type="submission" date="2023-07" db="EMBL/GenBank/DDBJ databases">
        <title>Genomic Encyclopedia of Type Strains, Phase IV (KMG-IV): sequencing the most valuable type-strain genomes for metagenomic binning, comparative biology and taxonomic classification.</title>
        <authorList>
            <person name="Goeker M."/>
        </authorList>
    </citation>
    <scope>NUCLEOTIDE SEQUENCE [LARGE SCALE GENOMIC DNA]</scope>
    <source>
        <strain evidence="5 6">DSM 19013</strain>
    </source>
</reference>
<dbReference type="InterPro" id="IPR008920">
    <property type="entry name" value="TF_FadR/GntR_C"/>
</dbReference>
<dbReference type="CDD" id="cd07377">
    <property type="entry name" value="WHTH_GntR"/>
    <property type="match status" value="1"/>
</dbReference>
<feature type="domain" description="HTH gntR-type" evidence="4">
    <location>
        <begin position="4"/>
        <end position="71"/>
    </location>
</feature>
<dbReference type="InterPro" id="IPR036388">
    <property type="entry name" value="WH-like_DNA-bd_sf"/>
</dbReference>
<dbReference type="PANTHER" id="PTHR43537">
    <property type="entry name" value="TRANSCRIPTIONAL REGULATOR, GNTR FAMILY"/>
    <property type="match status" value="1"/>
</dbReference>
<protein>
    <submittedName>
        <fullName evidence="5">DNA-binding GntR family transcriptional regulator</fullName>
    </submittedName>
</protein>
<dbReference type="RefSeq" id="WP_238205362.1">
    <property type="nucleotide sequence ID" value="NZ_BPQE01000021.1"/>
</dbReference>
<keyword evidence="6" id="KW-1185">Reference proteome</keyword>
<dbReference type="PROSITE" id="PS50949">
    <property type="entry name" value="HTH_GNTR"/>
    <property type="match status" value="1"/>
</dbReference>
<dbReference type="Pfam" id="PF00392">
    <property type="entry name" value="GntR"/>
    <property type="match status" value="1"/>
</dbReference>
<sequence>MQKLNRTGEIANWIRSGIDSGALAPGTRLEERQLSEMFQVSKTPVREALIQLASRGLVDLRQRRGATVAIMSAEQFVAMFEVMTELECMAARLAATRMPPEQRQQLVAVHGRSEALLDDQQGYDAVNTELHEVIYRGACNPYLEASIRDARARLRVYRRYPFQKPGRIQQSFRDHAAIVAAIVNGDPEGASLAMHDHLTTGGRIFADLVAQMRSANDAP</sequence>
<dbReference type="InterPro" id="IPR036390">
    <property type="entry name" value="WH_DNA-bd_sf"/>
</dbReference>
<dbReference type="Gene3D" id="1.20.120.530">
    <property type="entry name" value="GntR ligand-binding domain-like"/>
    <property type="match status" value="1"/>
</dbReference>
<proteinExistence type="predicted"/>
<evidence type="ECO:0000256" key="2">
    <source>
        <dbReference type="ARBA" id="ARBA00023125"/>
    </source>
</evidence>
<keyword evidence="3" id="KW-0804">Transcription</keyword>
<dbReference type="Gene3D" id="1.10.10.10">
    <property type="entry name" value="Winged helix-like DNA-binding domain superfamily/Winged helix DNA-binding domain"/>
    <property type="match status" value="1"/>
</dbReference>
<dbReference type="InterPro" id="IPR000524">
    <property type="entry name" value="Tscrpt_reg_HTH_GntR"/>
</dbReference>
<dbReference type="SUPFAM" id="SSF46785">
    <property type="entry name" value="Winged helix' DNA-binding domain"/>
    <property type="match status" value="1"/>
</dbReference>
<dbReference type="Pfam" id="PF07729">
    <property type="entry name" value="FCD"/>
    <property type="match status" value="1"/>
</dbReference>
<dbReference type="InterPro" id="IPR011711">
    <property type="entry name" value="GntR_C"/>
</dbReference>
<accession>A0ABU0I4P9</accession>
<evidence type="ECO:0000256" key="1">
    <source>
        <dbReference type="ARBA" id="ARBA00023015"/>
    </source>
</evidence>
<dbReference type="SUPFAM" id="SSF48008">
    <property type="entry name" value="GntR ligand-binding domain-like"/>
    <property type="match status" value="1"/>
</dbReference>
<dbReference type="PANTHER" id="PTHR43537:SF49">
    <property type="entry name" value="TRANSCRIPTIONAL REGULATORY PROTEIN"/>
    <property type="match status" value="1"/>
</dbReference>
<dbReference type="SMART" id="SM00345">
    <property type="entry name" value="HTH_GNTR"/>
    <property type="match status" value="1"/>
</dbReference>
<evidence type="ECO:0000313" key="6">
    <source>
        <dbReference type="Proteomes" id="UP001231124"/>
    </source>
</evidence>
<dbReference type="Proteomes" id="UP001231124">
    <property type="component" value="Unassembled WGS sequence"/>
</dbReference>
<comment type="caution">
    <text evidence="5">The sequence shown here is derived from an EMBL/GenBank/DDBJ whole genome shotgun (WGS) entry which is preliminary data.</text>
</comment>